<dbReference type="EMBL" id="AVOT02046274">
    <property type="protein sequence ID" value="MBW0541600.1"/>
    <property type="molecule type" value="Genomic_DNA"/>
</dbReference>
<accession>A0A9Q3IJS4</accession>
<dbReference type="Proteomes" id="UP000765509">
    <property type="component" value="Unassembled WGS sequence"/>
</dbReference>
<proteinExistence type="predicted"/>
<keyword evidence="2" id="KW-1185">Reference proteome</keyword>
<dbReference type="AlphaFoldDB" id="A0A9Q3IJS4"/>
<name>A0A9Q3IJS4_9BASI</name>
<organism evidence="1 2">
    <name type="scientific">Austropuccinia psidii MF-1</name>
    <dbReference type="NCBI Taxonomy" id="1389203"/>
    <lineage>
        <taxon>Eukaryota</taxon>
        <taxon>Fungi</taxon>
        <taxon>Dikarya</taxon>
        <taxon>Basidiomycota</taxon>
        <taxon>Pucciniomycotina</taxon>
        <taxon>Pucciniomycetes</taxon>
        <taxon>Pucciniales</taxon>
        <taxon>Sphaerophragmiaceae</taxon>
        <taxon>Austropuccinia</taxon>
    </lineage>
</organism>
<comment type="caution">
    <text evidence="1">The sequence shown here is derived from an EMBL/GenBank/DDBJ whole genome shotgun (WGS) entry which is preliminary data.</text>
</comment>
<gene>
    <name evidence="1" type="ORF">O181_081315</name>
</gene>
<evidence type="ECO:0000313" key="2">
    <source>
        <dbReference type="Proteomes" id="UP000765509"/>
    </source>
</evidence>
<reference evidence="1" key="1">
    <citation type="submission" date="2021-03" db="EMBL/GenBank/DDBJ databases">
        <title>Draft genome sequence of rust myrtle Austropuccinia psidii MF-1, a brazilian biotype.</title>
        <authorList>
            <person name="Quecine M.C."/>
            <person name="Pachon D.M.R."/>
            <person name="Bonatelli M.L."/>
            <person name="Correr F.H."/>
            <person name="Franceschini L.M."/>
            <person name="Leite T.F."/>
            <person name="Margarido G.R.A."/>
            <person name="Almeida C.A."/>
            <person name="Ferrarezi J.A."/>
            <person name="Labate C.A."/>
        </authorList>
    </citation>
    <scope>NUCLEOTIDE SEQUENCE</scope>
    <source>
        <strain evidence="1">MF-1</strain>
    </source>
</reference>
<evidence type="ECO:0000313" key="1">
    <source>
        <dbReference type="EMBL" id="MBW0541600.1"/>
    </source>
</evidence>
<protein>
    <submittedName>
        <fullName evidence="1">Uncharacterized protein</fullName>
    </submittedName>
</protein>
<sequence>MPPNITAYSILRKISRDRNAYDDVIAFLVLTMNSLINPQLFLDKLSELLQHKKDNDTFEKGIKTEKIDSSALLTNYTDYPYKLTYVCQDGKHNPKYTTHKPENCWAENSELCPPPRNKNKKESSEAETHQTGFEALLINQYSPPNSLSSLVIGCGATHHIFRDKKLFIELVWTPEERIATSDPRSSLTCKG</sequence>